<evidence type="ECO:0000313" key="1">
    <source>
        <dbReference type="EMBL" id="MBW4562047.1"/>
    </source>
</evidence>
<name>A0A951Q098_9NOST</name>
<gene>
    <name evidence="1" type="ORF">KME32_13005</name>
</gene>
<proteinExistence type="predicted"/>
<comment type="caution">
    <text evidence="1">The sequence shown here is derived from an EMBL/GenBank/DDBJ whole genome shotgun (WGS) entry which is preliminary data.</text>
</comment>
<reference evidence="1" key="1">
    <citation type="submission" date="2021-05" db="EMBL/GenBank/DDBJ databases">
        <authorList>
            <person name="Pietrasiak N."/>
            <person name="Ward R."/>
            <person name="Stajich J.E."/>
            <person name="Kurbessoian T."/>
        </authorList>
    </citation>
    <scope>NUCLEOTIDE SEQUENCE</scope>
    <source>
        <strain evidence="1">JT2-VF2</strain>
    </source>
</reference>
<evidence type="ECO:0000313" key="2">
    <source>
        <dbReference type="Proteomes" id="UP000715781"/>
    </source>
</evidence>
<reference evidence="1" key="2">
    <citation type="journal article" date="2022" name="Microbiol. Resour. Announc.">
        <title>Metagenome Sequencing to Explore Phylogenomics of Terrestrial Cyanobacteria.</title>
        <authorList>
            <person name="Ward R.D."/>
            <person name="Stajich J.E."/>
            <person name="Johansen J.R."/>
            <person name="Huntemann M."/>
            <person name="Clum A."/>
            <person name="Foster B."/>
            <person name="Foster B."/>
            <person name="Roux S."/>
            <person name="Palaniappan K."/>
            <person name="Varghese N."/>
            <person name="Mukherjee S."/>
            <person name="Reddy T.B.K."/>
            <person name="Daum C."/>
            <person name="Copeland A."/>
            <person name="Chen I.A."/>
            <person name="Ivanova N.N."/>
            <person name="Kyrpides N.C."/>
            <person name="Shapiro N."/>
            <person name="Eloe-Fadrosh E.A."/>
            <person name="Pietrasiak N."/>
        </authorList>
    </citation>
    <scope>NUCLEOTIDE SEQUENCE</scope>
    <source>
        <strain evidence="1">JT2-VF2</strain>
    </source>
</reference>
<organism evidence="1 2">
    <name type="scientific">Mojavia pulchra JT2-VF2</name>
    <dbReference type="NCBI Taxonomy" id="287848"/>
    <lineage>
        <taxon>Bacteria</taxon>
        <taxon>Bacillati</taxon>
        <taxon>Cyanobacteriota</taxon>
        <taxon>Cyanophyceae</taxon>
        <taxon>Nostocales</taxon>
        <taxon>Nostocaceae</taxon>
    </lineage>
</organism>
<protein>
    <submittedName>
        <fullName evidence="1">Uncharacterized protein</fullName>
    </submittedName>
</protein>
<sequence length="51" mass="6152">MTWQQDSYLANHYTWNSNLELHEAITHYKTSITPNHKSFSMRKRSLLDRLS</sequence>
<dbReference type="AlphaFoldDB" id="A0A951Q098"/>
<dbReference type="Proteomes" id="UP000715781">
    <property type="component" value="Unassembled WGS sequence"/>
</dbReference>
<dbReference type="EMBL" id="JAHHHN010000006">
    <property type="protein sequence ID" value="MBW4562047.1"/>
    <property type="molecule type" value="Genomic_DNA"/>
</dbReference>
<accession>A0A951Q098</accession>